<dbReference type="AlphaFoldDB" id="A0A1G6XGC1"/>
<accession>A0A1G6XGC1</accession>
<evidence type="ECO:0000313" key="2">
    <source>
        <dbReference type="Proteomes" id="UP000199501"/>
    </source>
</evidence>
<name>A0A1G6XGC1_9PSEU</name>
<dbReference type="GO" id="GO:0016020">
    <property type="term" value="C:membrane"/>
    <property type="evidence" value="ECO:0007669"/>
    <property type="project" value="InterPro"/>
</dbReference>
<dbReference type="EMBL" id="FMZZ01000017">
    <property type="protein sequence ID" value="SDD77269.1"/>
    <property type="molecule type" value="Genomic_DNA"/>
</dbReference>
<dbReference type="Pfam" id="PF11382">
    <property type="entry name" value="MctB"/>
    <property type="match status" value="1"/>
</dbReference>
<dbReference type="Proteomes" id="UP000199501">
    <property type="component" value="Unassembled WGS sequence"/>
</dbReference>
<keyword evidence="2" id="KW-1185">Reference proteome</keyword>
<dbReference type="GO" id="GO:0055070">
    <property type="term" value="P:copper ion homeostasis"/>
    <property type="evidence" value="ECO:0007669"/>
    <property type="project" value="InterPro"/>
</dbReference>
<organism evidence="1 2">
    <name type="scientific">Actinokineospora iranica</name>
    <dbReference type="NCBI Taxonomy" id="1271860"/>
    <lineage>
        <taxon>Bacteria</taxon>
        <taxon>Bacillati</taxon>
        <taxon>Actinomycetota</taxon>
        <taxon>Actinomycetes</taxon>
        <taxon>Pseudonocardiales</taxon>
        <taxon>Pseudonocardiaceae</taxon>
        <taxon>Actinokineospora</taxon>
    </lineage>
</organism>
<evidence type="ECO:0000313" key="1">
    <source>
        <dbReference type="EMBL" id="SDD77269.1"/>
    </source>
</evidence>
<protein>
    <submittedName>
        <fullName evidence="1">Copper transport outer membrane protein, MctB</fullName>
    </submittedName>
</protein>
<dbReference type="OrthoDB" id="4350157at2"/>
<dbReference type="InterPro" id="IPR021522">
    <property type="entry name" value="MctB"/>
</dbReference>
<reference evidence="2" key="1">
    <citation type="submission" date="2016-10" db="EMBL/GenBank/DDBJ databases">
        <authorList>
            <person name="Varghese N."/>
            <person name="Submissions S."/>
        </authorList>
    </citation>
    <scope>NUCLEOTIDE SEQUENCE [LARGE SCALE GENOMIC DNA]</scope>
    <source>
        <strain evidence="2">IBRC-M 10403</strain>
    </source>
</reference>
<gene>
    <name evidence="1" type="ORF">SAMN05216174_11797</name>
</gene>
<dbReference type="STRING" id="1271860.SAMN05216174_11797"/>
<dbReference type="RefSeq" id="WP_091456269.1">
    <property type="nucleotide sequence ID" value="NZ_FMZZ01000017.1"/>
</dbReference>
<sequence length="313" mass="30916">MISLRYHVISIAAVFLALATGVVFGSTALSRPLLSGLSADNSDLTAKVSGLEAERNGLDARLADADSFAATVGPLAVRGVLDQRTVALVSTADSNPADRDAIKTLVASAGGTVTGELRLTDAFADENRADQLKDIVTRLLPAGVQLPMASDPGTLAGGLLGPLLLIDKVSTQPQVSPEETAAALTGLTEGGFVLASPDLRPAQLVVVVTGGAASGDGAGDRAATIARFATQVDRSGVGAVLAGRSGSAAGSGAVGVARADAAATSILSTVDNVDTPAGRIVTILALGEQLVGKAGRYGSAGNAQATAPGLATG</sequence>
<proteinExistence type="predicted"/>